<reference evidence="3 4" key="1">
    <citation type="journal article" date="2018" name="Mol. Biol. Evol.">
        <title>Broad Genomic Sampling Reveals a Smut Pathogenic Ancestry of the Fungal Clade Ustilaginomycotina.</title>
        <authorList>
            <person name="Kijpornyongpan T."/>
            <person name="Mondo S.J."/>
            <person name="Barry K."/>
            <person name="Sandor L."/>
            <person name="Lee J."/>
            <person name="Lipzen A."/>
            <person name="Pangilinan J."/>
            <person name="LaButti K."/>
            <person name="Hainaut M."/>
            <person name="Henrissat B."/>
            <person name="Grigoriev I.V."/>
            <person name="Spatafora J.W."/>
            <person name="Aime M.C."/>
        </authorList>
    </citation>
    <scope>NUCLEOTIDE SEQUENCE [LARGE SCALE GENOMIC DNA]</scope>
    <source>
        <strain evidence="3 4">MCA 4718</strain>
    </source>
</reference>
<sequence length="370" mass="39891">MSALGSNSGRSGSRPASGAYSDGLSRSPSDVDSLGSRSSSRSSEDIRPVTYRTYALSSAMIFINELDREDCPLRIRTFVDGLLSPTTVSTLGNDPSPSLAPLDAVSTNTSLRSTAAALANEGKQCRLKEKAEWMDFARRVFSVFNRPLLYSCQSRNFDVRVSLGSGSHLHLSAPKPDLTFGLAIPQIHAPSLSLVPLVELNDFYGLQPFSSPARPDIAFPFLIFEAKTDCGNMVAAENQAAHGAVKALAMMKTLDDIHRRVGGAQASPRLPVVVICSVGSLYEVFVAFDLSTEEFPTSMSPTAALTLRPGIHLVEIWAGKVDYAETMLQLQLLLHRLLGWVLERWQPAIVGILNTVRAATAAKAPETAQA</sequence>
<feature type="compositionally biased region" description="Low complexity" evidence="1">
    <location>
        <begin position="1"/>
        <end position="41"/>
    </location>
</feature>
<dbReference type="RefSeq" id="XP_025345307.1">
    <property type="nucleotide sequence ID" value="XM_025495584.1"/>
</dbReference>
<dbReference type="Proteomes" id="UP000245942">
    <property type="component" value="Unassembled WGS sequence"/>
</dbReference>
<dbReference type="InterPro" id="IPR057684">
    <property type="entry name" value="DUF7924"/>
</dbReference>
<dbReference type="EMBL" id="KZ819338">
    <property type="protein sequence ID" value="PWN18147.1"/>
    <property type="molecule type" value="Genomic_DNA"/>
</dbReference>
<evidence type="ECO:0000313" key="3">
    <source>
        <dbReference type="EMBL" id="PWN18147.1"/>
    </source>
</evidence>
<dbReference type="Pfam" id="PF25545">
    <property type="entry name" value="DUF7924"/>
    <property type="match status" value="1"/>
</dbReference>
<keyword evidence="4" id="KW-1185">Reference proteome</keyword>
<evidence type="ECO:0000259" key="2">
    <source>
        <dbReference type="Pfam" id="PF25545"/>
    </source>
</evidence>
<feature type="region of interest" description="Disordered" evidence="1">
    <location>
        <begin position="1"/>
        <end position="42"/>
    </location>
</feature>
<evidence type="ECO:0000256" key="1">
    <source>
        <dbReference type="SAM" id="MobiDB-lite"/>
    </source>
</evidence>
<name>A0A316TYA5_9BASI</name>
<organism evidence="3 4">
    <name type="scientific">Pseudomicrostroma glucosiphilum</name>
    <dbReference type="NCBI Taxonomy" id="1684307"/>
    <lineage>
        <taxon>Eukaryota</taxon>
        <taxon>Fungi</taxon>
        <taxon>Dikarya</taxon>
        <taxon>Basidiomycota</taxon>
        <taxon>Ustilaginomycotina</taxon>
        <taxon>Exobasidiomycetes</taxon>
        <taxon>Microstromatales</taxon>
        <taxon>Microstromatales incertae sedis</taxon>
        <taxon>Pseudomicrostroma</taxon>
    </lineage>
</organism>
<dbReference type="AlphaFoldDB" id="A0A316TYA5"/>
<dbReference type="OrthoDB" id="5372703at2759"/>
<gene>
    <name evidence="3" type="ORF">BCV69DRAFT_86321</name>
</gene>
<dbReference type="GeneID" id="37017318"/>
<evidence type="ECO:0000313" key="4">
    <source>
        <dbReference type="Proteomes" id="UP000245942"/>
    </source>
</evidence>
<protein>
    <recommendedName>
        <fullName evidence="2">DUF7924 domain-containing protein</fullName>
    </recommendedName>
</protein>
<proteinExistence type="predicted"/>
<feature type="domain" description="DUF7924" evidence="2">
    <location>
        <begin position="165"/>
        <end position="254"/>
    </location>
</feature>
<accession>A0A316TYA5</accession>